<dbReference type="Proteomes" id="UP001529510">
    <property type="component" value="Unassembled WGS sequence"/>
</dbReference>
<name>A0ABD0NEB6_CIRMR</name>
<accession>A0ABD0NEB6</accession>
<feature type="non-terminal residue" evidence="2">
    <location>
        <position position="1"/>
    </location>
</feature>
<dbReference type="AlphaFoldDB" id="A0ABD0NEB6"/>
<sequence length="56" mass="6103">RGVLMTEVQAAKNSWFSKTLGSLKNSASNQSPSSPKEGQVEERDPSTWPIGVENKL</sequence>
<evidence type="ECO:0000313" key="3">
    <source>
        <dbReference type="Proteomes" id="UP001529510"/>
    </source>
</evidence>
<evidence type="ECO:0000256" key="1">
    <source>
        <dbReference type="SAM" id="MobiDB-lite"/>
    </source>
</evidence>
<dbReference type="EMBL" id="JAMKFB020000022">
    <property type="protein sequence ID" value="KAL0160367.1"/>
    <property type="molecule type" value="Genomic_DNA"/>
</dbReference>
<proteinExistence type="predicted"/>
<protein>
    <submittedName>
        <fullName evidence="2">Uncharacterized protein</fullName>
    </submittedName>
</protein>
<reference evidence="2 3" key="1">
    <citation type="submission" date="2024-05" db="EMBL/GenBank/DDBJ databases">
        <title>Genome sequencing and assembly of Indian major carp, Cirrhinus mrigala (Hamilton, 1822).</title>
        <authorList>
            <person name="Mohindra V."/>
            <person name="Chowdhury L.M."/>
            <person name="Lal K."/>
            <person name="Jena J.K."/>
        </authorList>
    </citation>
    <scope>NUCLEOTIDE SEQUENCE [LARGE SCALE GENOMIC DNA]</scope>
    <source>
        <strain evidence="2">CM1030</strain>
        <tissue evidence="2">Blood</tissue>
    </source>
</reference>
<comment type="caution">
    <text evidence="2">The sequence shown here is derived from an EMBL/GenBank/DDBJ whole genome shotgun (WGS) entry which is preliminary data.</text>
</comment>
<organism evidence="2 3">
    <name type="scientific">Cirrhinus mrigala</name>
    <name type="common">Mrigala</name>
    <dbReference type="NCBI Taxonomy" id="683832"/>
    <lineage>
        <taxon>Eukaryota</taxon>
        <taxon>Metazoa</taxon>
        <taxon>Chordata</taxon>
        <taxon>Craniata</taxon>
        <taxon>Vertebrata</taxon>
        <taxon>Euteleostomi</taxon>
        <taxon>Actinopterygii</taxon>
        <taxon>Neopterygii</taxon>
        <taxon>Teleostei</taxon>
        <taxon>Ostariophysi</taxon>
        <taxon>Cypriniformes</taxon>
        <taxon>Cyprinidae</taxon>
        <taxon>Labeoninae</taxon>
        <taxon>Labeonini</taxon>
        <taxon>Cirrhinus</taxon>
    </lineage>
</organism>
<feature type="region of interest" description="Disordered" evidence="1">
    <location>
        <begin position="22"/>
        <end position="56"/>
    </location>
</feature>
<evidence type="ECO:0000313" key="2">
    <source>
        <dbReference type="EMBL" id="KAL0160367.1"/>
    </source>
</evidence>
<keyword evidence="3" id="KW-1185">Reference proteome</keyword>
<gene>
    <name evidence="2" type="ORF">M9458_044092</name>
</gene>
<feature type="compositionally biased region" description="Polar residues" evidence="1">
    <location>
        <begin position="22"/>
        <end position="36"/>
    </location>
</feature>